<protein>
    <submittedName>
        <fullName evidence="2">Uncharacterized protein</fullName>
    </submittedName>
</protein>
<dbReference type="AlphaFoldDB" id="A0AAV7MX85"/>
<organism evidence="2 3">
    <name type="scientific">Pleurodeles waltl</name>
    <name type="common">Iberian ribbed newt</name>
    <dbReference type="NCBI Taxonomy" id="8319"/>
    <lineage>
        <taxon>Eukaryota</taxon>
        <taxon>Metazoa</taxon>
        <taxon>Chordata</taxon>
        <taxon>Craniata</taxon>
        <taxon>Vertebrata</taxon>
        <taxon>Euteleostomi</taxon>
        <taxon>Amphibia</taxon>
        <taxon>Batrachia</taxon>
        <taxon>Caudata</taxon>
        <taxon>Salamandroidea</taxon>
        <taxon>Salamandridae</taxon>
        <taxon>Pleurodelinae</taxon>
        <taxon>Pleurodeles</taxon>
    </lineage>
</organism>
<reference evidence="2" key="1">
    <citation type="journal article" date="2022" name="bioRxiv">
        <title>Sequencing and chromosome-scale assembly of the giantPleurodeles waltlgenome.</title>
        <authorList>
            <person name="Brown T."/>
            <person name="Elewa A."/>
            <person name="Iarovenko S."/>
            <person name="Subramanian E."/>
            <person name="Araus A.J."/>
            <person name="Petzold A."/>
            <person name="Susuki M."/>
            <person name="Suzuki K.-i.T."/>
            <person name="Hayashi T."/>
            <person name="Toyoda A."/>
            <person name="Oliveira C."/>
            <person name="Osipova E."/>
            <person name="Leigh N.D."/>
            <person name="Simon A."/>
            <person name="Yun M.H."/>
        </authorList>
    </citation>
    <scope>NUCLEOTIDE SEQUENCE</scope>
    <source>
        <strain evidence="2">20211129_DDA</strain>
        <tissue evidence="2">Liver</tissue>
    </source>
</reference>
<feature type="region of interest" description="Disordered" evidence="1">
    <location>
        <begin position="68"/>
        <end position="87"/>
    </location>
</feature>
<name>A0AAV7MX85_PLEWA</name>
<keyword evidence="3" id="KW-1185">Reference proteome</keyword>
<dbReference type="Proteomes" id="UP001066276">
    <property type="component" value="Chromosome 9"/>
</dbReference>
<sequence>MVSGTKGSSTMEKLMGQILVELRAIELSQEEARRETKDQLTQLNTQLTLFSSRVSQVELRVSDLDLEDAGTRRESTTSRNPNWKIFS</sequence>
<evidence type="ECO:0000313" key="3">
    <source>
        <dbReference type="Proteomes" id="UP001066276"/>
    </source>
</evidence>
<gene>
    <name evidence="2" type="ORF">NDU88_005069</name>
</gene>
<proteinExistence type="predicted"/>
<evidence type="ECO:0000313" key="2">
    <source>
        <dbReference type="EMBL" id="KAJ1107679.1"/>
    </source>
</evidence>
<evidence type="ECO:0000256" key="1">
    <source>
        <dbReference type="SAM" id="MobiDB-lite"/>
    </source>
</evidence>
<dbReference type="EMBL" id="JANPWB010000013">
    <property type="protein sequence ID" value="KAJ1107679.1"/>
    <property type="molecule type" value="Genomic_DNA"/>
</dbReference>
<accession>A0AAV7MX85</accession>
<comment type="caution">
    <text evidence="2">The sequence shown here is derived from an EMBL/GenBank/DDBJ whole genome shotgun (WGS) entry which is preliminary data.</text>
</comment>